<feature type="non-terminal residue" evidence="9">
    <location>
        <position position="1"/>
    </location>
</feature>
<evidence type="ECO:0000256" key="1">
    <source>
        <dbReference type="ARBA" id="ARBA00004611"/>
    </source>
</evidence>
<dbReference type="PANTHER" id="PTHR21648">
    <property type="entry name" value="FLAGELLAR RADIAL SPOKE PROTEIN 3"/>
    <property type="match status" value="1"/>
</dbReference>
<keyword evidence="6" id="KW-0969">Cilium</keyword>
<evidence type="ECO:0000313" key="10">
    <source>
        <dbReference type="Proteomes" id="UP000221165"/>
    </source>
</evidence>
<gene>
    <name evidence="9" type="ORF">CSUI_000405</name>
</gene>
<evidence type="ECO:0000256" key="3">
    <source>
        <dbReference type="ARBA" id="ARBA00022490"/>
    </source>
</evidence>
<accession>A0A2C6LCC5</accession>
<proteinExistence type="inferred from homology"/>
<keyword evidence="8" id="KW-0966">Cell projection</keyword>
<dbReference type="RefSeq" id="XP_067927383.1">
    <property type="nucleotide sequence ID" value="XM_068060639.1"/>
</dbReference>
<dbReference type="GeneID" id="94423850"/>
<dbReference type="VEuPathDB" id="ToxoDB:CSUI_000405"/>
<comment type="similarity">
    <text evidence="2">Belongs to the flagellar radial spoke RSP3 family.</text>
</comment>
<dbReference type="AlphaFoldDB" id="A0A2C6LCC5"/>
<dbReference type="Pfam" id="PF06098">
    <property type="entry name" value="Radial_spoke_3"/>
    <property type="match status" value="1"/>
</dbReference>
<dbReference type="InterPro" id="IPR009290">
    <property type="entry name" value="Radial_spoke_3"/>
</dbReference>
<evidence type="ECO:0000256" key="4">
    <source>
        <dbReference type="ARBA" id="ARBA00022553"/>
    </source>
</evidence>
<dbReference type="PANTHER" id="PTHR21648:SF0">
    <property type="entry name" value="RADIAL SPOKE HEAD PROTEIN 3 HOMOLOG"/>
    <property type="match status" value="1"/>
</dbReference>
<comment type="subcellular location">
    <subcellularLocation>
        <location evidence="1">Cytoplasm</location>
        <location evidence="1">Cytoskeleton</location>
        <location evidence="1">Flagellum axoneme</location>
    </subcellularLocation>
</comment>
<evidence type="ECO:0000313" key="9">
    <source>
        <dbReference type="EMBL" id="PHJ25737.1"/>
    </source>
</evidence>
<evidence type="ECO:0000256" key="8">
    <source>
        <dbReference type="ARBA" id="ARBA00023273"/>
    </source>
</evidence>
<reference evidence="9 10" key="1">
    <citation type="journal article" date="2017" name="Int. J. Parasitol.">
        <title>The genome of the protozoan parasite Cystoisospora suis and a reverse vaccinology approach to identify vaccine candidates.</title>
        <authorList>
            <person name="Palmieri N."/>
            <person name="Shrestha A."/>
            <person name="Ruttkowski B."/>
            <person name="Beck T."/>
            <person name="Vogl C."/>
            <person name="Tomley F."/>
            <person name="Blake D.P."/>
            <person name="Joachim A."/>
        </authorList>
    </citation>
    <scope>NUCLEOTIDE SEQUENCE [LARGE SCALE GENOMIC DNA]</scope>
    <source>
        <strain evidence="9 10">Wien I</strain>
    </source>
</reference>
<feature type="non-terminal residue" evidence="9">
    <location>
        <position position="279"/>
    </location>
</feature>
<keyword evidence="3" id="KW-0963">Cytoplasm</keyword>
<evidence type="ECO:0000256" key="2">
    <source>
        <dbReference type="ARBA" id="ARBA00006737"/>
    </source>
</evidence>
<dbReference type="Proteomes" id="UP000221165">
    <property type="component" value="Unassembled WGS sequence"/>
</dbReference>
<keyword evidence="4" id="KW-0597">Phosphoprotein</keyword>
<protein>
    <submittedName>
        <fullName evidence="9">Radial spoke protein 3 protein</fullName>
    </submittedName>
</protein>
<keyword evidence="10" id="KW-1185">Reference proteome</keyword>
<comment type="caution">
    <text evidence="9">The sequence shown here is derived from an EMBL/GenBank/DDBJ whole genome shotgun (WGS) entry which is preliminary data.</text>
</comment>
<evidence type="ECO:0000256" key="6">
    <source>
        <dbReference type="ARBA" id="ARBA00023069"/>
    </source>
</evidence>
<evidence type="ECO:0000256" key="5">
    <source>
        <dbReference type="ARBA" id="ARBA00022846"/>
    </source>
</evidence>
<dbReference type="GO" id="GO:0005929">
    <property type="term" value="C:cilium"/>
    <property type="evidence" value="ECO:0007669"/>
    <property type="project" value="TreeGrafter"/>
</dbReference>
<evidence type="ECO:0000256" key="7">
    <source>
        <dbReference type="ARBA" id="ARBA00023212"/>
    </source>
</evidence>
<keyword evidence="7" id="KW-0206">Cytoskeleton</keyword>
<sequence length="279" mass="31797">SSSLPPPCNILTDKRVYRGHCLRGRPGEVLSQAAYGRIKLENEAEARRLKRQLQRASRATADAFKADRLSTPAPVDGRQHIQLQTEEHLIELTEHAREFTAETQTEPWMDKPPTPMFRPHREEVHAATQILDGDLFDFDECVLLPQAMFCTLPSPEVIPILEVIVGKVLEQSITEVIEEEELAAIQKQQDEFDRARMQELIEVQRLEAAEKRRQEETERRIAQAKAWHEVKRSACLKILSLDFAATCRRGCSQLVLNELASSVGLFIHPTVVRQRSAHL</sequence>
<keyword evidence="5" id="KW-0282">Flagellum</keyword>
<name>A0A2C6LCC5_9APIC</name>
<dbReference type="OrthoDB" id="313308at2759"/>
<organism evidence="9 10">
    <name type="scientific">Cystoisospora suis</name>
    <dbReference type="NCBI Taxonomy" id="483139"/>
    <lineage>
        <taxon>Eukaryota</taxon>
        <taxon>Sar</taxon>
        <taxon>Alveolata</taxon>
        <taxon>Apicomplexa</taxon>
        <taxon>Conoidasida</taxon>
        <taxon>Coccidia</taxon>
        <taxon>Eucoccidiorida</taxon>
        <taxon>Eimeriorina</taxon>
        <taxon>Sarcocystidae</taxon>
        <taxon>Cystoisospora</taxon>
    </lineage>
</organism>
<dbReference type="EMBL" id="MIGC01000173">
    <property type="protein sequence ID" value="PHJ25737.1"/>
    <property type="molecule type" value="Genomic_DNA"/>
</dbReference>